<dbReference type="SMART" id="SM00747">
    <property type="entry name" value="CFEM"/>
    <property type="match status" value="1"/>
</dbReference>
<evidence type="ECO:0000256" key="15">
    <source>
        <dbReference type="PROSITE-ProRule" id="PRU01356"/>
    </source>
</evidence>
<dbReference type="GO" id="GO:0005576">
    <property type="term" value="C:extracellular region"/>
    <property type="evidence" value="ECO:0007669"/>
    <property type="project" value="UniProtKB-SubCell"/>
</dbReference>
<dbReference type="PANTHER" id="PTHR37928:SF2">
    <property type="entry name" value="GPI ANCHORED CFEM DOMAIN PROTEIN (AFU_ORTHOLOGUE AFUA_6G10580)"/>
    <property type="match status" value="1"/>
</dbReference>
<dbReference type="InterPro" id="IPR008427">
    <property type="entry name" value="Extracellular_membr_CFEM_dom"/>
</dbReference>
<keyword evidence="9" id="KW-0732">Signal</keyword>
<evidence type="ECO:0000256" key="4">
    <source>
        <dbReference type="ARBA" id="ARBA00022475"/>
    </source>
</evidence>
<dbReference type="Proteomes" id="UP000799757">
    <property type="component" value="Unassembled WGS sequence"/>
</dbReference>
<protein>
    <recommendedName>
        <fullName evidence="17">CFEM domain-containing protein</fullName>
    </recommendedName>
</protein>
<evidence type="ECO:0000259" key="17">
    <source>
        <dbReference type="PROSITE" id="PS52012"/>
    </source>
</evidence>
<keyword evidence="14" id="KW-0449">Lipoprotein</keyword>
<dbReference type="GO" id="GO:0046872">
    <property type="term" value="F:metal ion binding"/>
    <property type="evidence" value="ECO:0007669"/>
    <property type="project" value="UniProtKB-UniRule"/>
</dbReference>
<evidence type="ECO:0000256" key="9">
    <source>
        <dbReference type="ARBA" id="ARBA00022729"/>
    </source>
</evidence>
<evidence type="ECO:0000256" key="8">
    <source>
        <dbReference type="ARBA" id="ARBA00022723"/>
    </source>
</evidence>
<gene>
    <name evidence="18" type="ORF">K505DRAFT_322520</name>
</gene>
<reference evidence="18" key="1">
    <citation type="journal article" date="2020" name="Stud. Mycol.">
        <title>101 Dothideomycetes genomes: a test case for predicting lifestyles and emergence of pathogens.</title>
        <authorList>
            <person name="Haridas S."/>
            <person name="Albert R."/>
            <person name="Binder M."/>
            <person name="Bloem J."/>
            <person name="Labutti K."/>
            <person name="Salamov A."/>
            <person name="Andreopoulos B."/>
            <person name="Baker S."/>
            <person name="Barry K."/>
            <person name="Bills G."/>
            <person name="Bluhm B."/>
            <person name="Cannon C."/>
            <person name="Castanera R."/>
            <person name="Culley D."/>
            <person name="Daum C."/>
            <person name="Ezra D."/>
            <person name="Gonzalez J."/>
            <person name="Henrissat B."/>
            <person name="Kuo A."/>
            <person name="Liang C."/>
            <person name="Lipzen A."/>
            <person name="Lutzoni F."/>
            <person name="Magnuson J."/>
            <person name="Mondo S."/>
            <person name="Nolan M."/>
            <person name="Ohm R."/>
            <person name="Pangilinan J."/>
            <person name="Park H.-J."/>
            <person name="Ramirez L."/>
            <person name="Alfaro M."/>
            <person name="Sun H."/>
            <person name="Tritt A."/>
            <person name="Yoshinaga Y."/>
            <person name="Zwiers L.-H."/>
            <person name="Turgeon B."/>
            <person name="Goodwin S."/>
            <person name="Spatafora J."/>
            <person name="Crous P."/>
            <person name="Grigoriev I."/>
        </authorList>
    </citation>
    <scope>NUCLEOTIDE SEQUENCE</scope>
    <source>
        <strain evidence="18">CBS 109.77</strain>
    </source>
</reference>
<feature type="disulfide bond" evidence="15">
    <location>
        <begin position="86"/>
        <end position="93"/>
    </location>
</feature>
<name>A0A6A6XMS8_9PLEO</name>
<accession>A0A6A6XMS8</accession>
<keyword evidence="5" id="KW-0964">Secreted</keyword>
<evidence type="ECO:0000256" key="12">
    <source>
        <dbReference type="ARBA" id="ARBA00023157"/>
    </source>
</evidence>
<dbReference type="PROSITE" id="PS52012">
    <property type="entry name" value="CFEM"/>
    <property type="match status" value="1"/>
</dbReference>
<evidence type="ECO:0000256" key="11">
    <source>
        <dbReference type="ARBA" id="ARBA00023136"/>
    </source>
</evidence>
<dbReference type="GO" id="GO:0005886">
    <property type="term" value="C:plasma membrane"/>
    <property type="evidence" value="ECO:0007669"/>
    <property type="project" value="UniProtKB-SubCell"/>
</dbReference>
<organism evidence="18 19">
    <name type="scientific">Melanomma pulvis-pyrius CBS 109.77</name>
    <dbReference type="NCBI Taxonomy" id="1314802"/>
    <lineage>
        <taxon>Eukaryota</taxon>
        <taxon>Fungi</taxon>
        <taxon>Dikarya</taxon>
        <taxon>Ascomycota</taxon>
        <taxon>Pezizomycotina</taxon>
        <taxon>Dothideomycetes</taxon>
        <taxon>Pleosporomycetidae</taxon>
        <taxon>Pleosporales</taxon>
        <taxon>Melanommataceae</taxon>
        <taxon>Melanomma</taxon>
    </lineage>
</organism>
<dbReference type="OrthoDB" id="3767534at2759"/>
<keyword evidence="12 15" id="KW-1015">Disulfide bond</keyword>
<keyword evidence="11" id="KW-0472">Membrane</keyword>
<comment type="subcellular location">
    <subcellularLocation>
        <location evidence="1">Cell membrane</location>
        <topology evidence="1">Lipid-anchor</topology>
        <topology evidence="1">GPI-anchor</topology>
    </subcellularLocation>
    <subcellularLocation>
        <location evidence="2">Secreted</location>
    </subcellularLocation>
</comment>
<evidence type="ECO:0000256" key="2">
    <source>
        <dbReference type="ARBA" id="ARBA00004613"/>
    </source>
</evidence>
<dbReference type="GO" id="GO:0098552">
    <property type="term" value="C:side of membrane"/>
    <property type="evidence" value="ECO:0007669"/>
    <property type="project" value="UniProtKB-KW"/>
</dbReference>
<evidence type="ECO:0000256" key="5">
    <source>
        <dbReference type="ARBA" id="ARBA00022525"/>
    </source>
</evidence>
<dbReference type="PANTHER" id="PTHR37928">
    <property type="entry name" value="CFEM DOMAIN PROTEIN (AFU_ORTHOLOGUE AFUA_6G14090)"/>
    <property type="match status" value="1"/>
</dbReference>
<evidence type="ECO:0000256" key="3">
    <source>
        <dbReference type="ARBA" id="ARBA00010031"/>
    </source>
</evidence>
<dbReference type="Pfam" id="PF05730">
    <property type="entry name" value="CFEM"/>
    <property type="match status" value="1"/>
</dbReference>
<keyword evidence="8 15" id="KW-0479">Metal-binding</keyword>
<dbReference type="EMBL" id="MU001805">
    <property type="protein sequence ID" value="KAF2797468.1"/>
    <property type="molecule type" value="Genomic_DNA"/>
</dbReference>
<keyword evidence="19" id="KW-1185">Reference proteome</keyword>
<evidence type="ECO:0000256" key="1">
    <source>
        <dbReference type="ARBA" id="ARBA00004609"/>
    </source>
</evidence>
<comment type="similarity">
    <text evidence="3">Belongs to the RBT5 family.</text>
</comment>
<keyword evidence="6 15" id="KW-0349">Heme</keyword>
<evidence type="ECO:0000256" key="16">
    <source>
        <dbReference type="SAM" id="MobiDB-lite"/>
    </source>
</evidence>
<keyword evidence="10 15" id="KW-0408">Iron</keyword>
<keyword evidence="7" id="KW-0336">GPI-anchor</keyword>
<evidence type="ECO:0000256" key="7">
    <source>
        <dbReference type="ARBA" id="ARBA00022622"/>
    </source>
</evidence>
<comment type="caution">
    <text evidence="15">Lacks conserved residue(s) required for the propagation of feature annotation.</text>
</comment>
<feature type="domain" description="CFEM" evidence="17">
    <location>
        <begin position="44"/>
        <end position="156"/>
    </location>
</feature>
<evidence type="ECO:0000256" key="14">
    <source>
        <dbReference type="ARBA" id="ARBA00023288"/>
    </source>
</evidence>
<evidence type="ECO:0000313" key="19">
    <source>
        <dbReference type="Proteomes" id="UP000799757"/>
    </source>
</evidence>
<evidence type="ECO:0000256" key="13">
    <source>
        <dbReference type="ARBA" id="ARBA00023180"/>
    </source>
</evidence>
<evidence type="ECO:0000256" key="6">
    <source>
        <dbReference type="ARBA" id="ARBA00022617"/>
    </source>
</evidence>
<dbReference type="AlphaFoldDB" id="A0A6A6XMS8"/>
<feature type="region of interest" description="Disordered" evidence="16">
    <location>
        <begin position="141"/>
        <end position="173"/>
    </location>
</feature>
<proteinExistence type="inferred from homology"/>
<keyword evidence="13" id="KW-0325">Glycoprotein</keyword>
<feature type="binding site" description="axial binding residue" evidence="15">
    <location>
        <position position="90"/>
    </location>
    <ligand>
        <name>heme</name>
        <dbReference type="ChEBI" id="CHEBI:30413"/>
    </ligand>
    <ligandPart>
        <name>Fe</name>
        <dbReference type="ChEBI" id="CHEBI:18248"/>
    </ligandPart>
</feature>
<evidence type="ECO:0000313" key="18">
    <source>
        <dbReference type="EMBL" id="KAF2797468.1"/>
    </source>
</evidence>
<keyword evidence="4" id="KW-1003">Cell membrane</keyword>
<sequence>MPHLPSFDILFQKVNQSSYSLSLLYHSLYQAHIHSFKPILRSQPTAKMKYTFTVAAFLALATAQSIADLPSCSLSCVLTGVTATGCSPTDFACSCGKADILTPSVTPCVQKACSAADQAKVISTLEGICAAAGVPITIPTPGAPATSEAPAPEPTSEAPAPAPSSAAPTVETSAPVPSATDIVISSALPLPTDSCVIVTVTVTETSGKPSVPAAPTAPYPTGPAGTGGVPVPSGTGVYTSSPPLFTGAAAAVKVPAGIAGVLGMVAYLL</sequence>
<dbReference type="InterPro" id="IPR051735">
    <property type="entry name" value="CFEM_domain"/>
</dbReference>
<evidence type="ECO:0000256" key="10">
    <source>
        <dbReference type="ARBA" id="ARBA00023004"/>
    </source>
</evidence>